<dbReference type="RefSeq" id="WP_328015101.1">
    <property type="nucleotide sequence ID" value="NZ_JARTFS010000006.1"/>
</dbReference>
<organism evidence="1 2">
    <name type="scientific">Metabacillus fastidiosus</name>
    <dbReference type="NCBI Taxonomy" id="1458"/>
    <lineage>
        <taxon>Bacteria</taxon>
        <taxon>Bacillati</taxon>
        <taxon>Bacillota</taxon>
        <taxon>Bacilli</taxon>
        <taxon>Bacillales</taxon>
        <taxon>Bacillaceae</taxon>
        <taxon>Metabacillus</taxon>
    </lineage>
</organism>
<dbReference type="Proteomes" id="UP001342826">
    <property type="component" value="Unassembled WGS sequence"/>
</dbReference>
<comment type="caution">
    <text evidence="1">The sequence shown here is derived from an EMBL/GenBank/DDBJ whole genome shotgun (WGS) entry which is preliminary data.</text>
</comment>
<evidence type="ECO:0000313" key="1">
    <source>
        <dbReference type="EMBL" id="MED4401335.1"/>
    </source>
</evidence>
<accession>A0ABU6NWR5</accession>
<sequence>MEIYGDGTFQIMSGPTSNGLYNNETQEDIEFIVFKYKEIKTLVYIIGESGYTILNYQTGEIKKYKKMDEIPNKEKQIFIEIAKE</sequence>
<reference evidence="1 2" key="1">
    <citation type="submission" date="2023-03" db="EMBL/GenBank/DDBJ databases">
        <title>Bacillus Genome Sequencing.</title>
        <authorList>
            <person name="Dunlap C."/>
        </authorList>
    </citation>
    <scope>NUCLEOTIDE SEQUENCE [LARGE SCALE GENOMIC DNA]</scope>
    <source>
        <strain evidence="1 2">NRS-1717</strain>
    </source>
</reference>
<gene>
    <name evidence="1" type="ORF">P9271_08405</name>
</gene>
<dbReference type="EMBL" id="JARTFS010000006">
    <property type="protein sequence ID" value="MED4401335.1"/>
    <property type="molecule type" value="Genomic_DNA"/>
</dbReference>
<proteinExistence type="predicted"/>
<name>A0ABU6NWR5_9BACI</name>
<keyword evidence="2" id="KW-1185">Reference proteome</keyword>
<evidence type="ECO:0000313" key="2">
    <source>
        <dbReference type="Proteomes" id="UP001342826"/>
    </source>
</evidence>
<protein>
    <submittedName>
        <fullName evidence="1">Uncharacterized protein</fullName>
    </submittedName>
</protein>